<evidence type="ECO:0000256" key="3">
    <source>
        <dbReference type="ARBA" id="ARBA00023015"/>
    </source>
</evidence>
<dbReference type="SMART" id="SM00338">
    <property type="entry name" value="BRLZ"/>
    <property type="match status" value="1"/>
</dbReference>
<keyword evidence="4" id="KW-0238">DNA-binding</keyword>
<comment type="caution">
    <text evidence="10">The sequence shown here is derived from an EMBL/GenBank/DDBJ whole genome shotgun (WGS) entry which is preliminary data.</text>
</comment>
<comment type="subcellular location">
    <subcellularLocation>
        <location evidence="1">Nucleus</location>
    </subcellularLocation>
</comment>
<name>A0AAE0Y1C8_9GAST</name>
<evidence type="ECO:0000259" key="9">
    <source>
        <dbReference type="PROSITE" id="PS50217"/>
    </source>
</evidence>
<comment type="similarity">
    <text evidence="2">Belongs to the bZIP family.</text>
</comment>
<evidence type="ECO:0000256" key="5">
    <source>
        <dbReference type="ARBA" id="ARBA00023163"/>
    </source>
</evidence>
<feature type="region of interest" description="Disordered" evidence="8">
    <location>
        <begin position="201"/>
        <end position="227"/>
    </location>
</feature>
<reference evidence="10" key="1">
    <citation type="journal article" date="2023" name="G3 (Bethesda)">
        <title>A reference genome for the long-term kleptoplast-retaining sea slug Elysia crispata morphotype clarki.</title>
        <authorList>
            <person name="Eastman K.E."/>
            <person name="Pendleton A.L."/>
            <person name="Shaikh M.A."/>
            <person name="Suttiyut T."/>
            <person name="Ogas R."/>
            <person name="Tomko P."/>
            <person name="Gavelis G."/>
            <person name="Widhalm J.R."/>
            <person name="Wisecaver J.H."/>
        </authorList>
    </citation>
    <scope>NUCLEOTIDE SEQUENCE</scope>
    <source>
        <strain evidence="10">ECLA1</strain>
    </source>
</reference>
<dbReference type="AlphaFoldDB" id="A0AAE0Y1C8"/>
<dbReference type="GO" id="GO:0001228">
    <property type="term" value="F:DNA-binding transcription activator activity, RNA polymerase II-specific"/>
    <property type="evidence" value="ECO:0007669"/>
    <property type="project" value="TreeGrafter"/>
</dbReference>
<dbReference type="CDD" id="cd14813">
    <property type="entry name" value="bZIP_BmCbz-like"/>
    <property type="match status" value="1"/>
</dbReference>
<gene>
    <name evidence="10" type="ORF">RRG08_010114</name>
</gene>
<dbReference type="PANTHER" id="PTHR13044:SF14">
    <property type="entry name" value="CRYPTOCEPHAL, ISOFORM A"/>
    <property type="match status" value="1"/>
</dbReference>
<dbReference type="Pfam" id="PF07716">
    <property type="entry name" value="bZIP_2"/>
    <property type="match status" value="1"/>
</dbReference>
<dbReference type="GO" id="GO:0000977">
    <property type="term" value="F:RNA polymerase II transcription regulatory region sequence-specific DNA binding"/>
    <property type="evidence" value="ECO:0007669"/>
    <property type="project" value="TreeGrafter"/>
</dbReference>
<organism evidence="10 11">
    <name type="scientific">Elysia crispata</name>
    <name type="common">lettuce slug</name>
    <dbReference type="NCBI Taxonomy" id="231223"/>
    <lineage>
        <taxon>Eukaryota</taxon>
        <taxon>Metazoa</taxon>
        <taxon>Spiralia</taxon>
        <taxon>Lophotrochozoa</taxon>
        <taxon>Mollusca</taxon>
        <taxon>Gastropoda</taxon>
        <taxon>Heterobranchia</taxon>
        <taxon>Euthyneura</taxon>
        <taxon>Panpulmonata</taxon>
        <taxon>Sacoglossa</taxon>
        <taxon>Placobranchoidea</taxon>
        <taxon>Plakobranchidae</taxon>
        <taxon>Elysia</taxon>
    </lineage>
</organism>
<feature type="coiled-coil region" evidence="7">
    <location>
        <begin position="309"/>
        <end position="350"/>
    </location>
</feature>
<evidence type="ECO:0000313" key="11">
    <source>
        <dbReference type="Proteomes" id="UP001283361"/>
    </source>
</evidence>
<proteinExistence type="inferred from homology"/>
<keyword evidence="6" id="KW-0539">Nucleus</keyword>
<dbReference type="PROSITE" id="PS50217">
    <property type="entry name" value="BZIP"/>
    <property type="match status" value="1"/>
</dbReference>
<dbReference type="EMBL" id="JAWDGP010007142">
    <property type="protein sequence ID" value="KAK3729458.1"/>
    <property type="molecule type" value="Genomic_DNA"/>
</dbReference>
<dbReference type="GO" id="GO:0005634">
    <property type="term" value="C:nucleus"/>
    <property type="evidence" value="ECO:0007669"/>
    <property type="project" value="UniProtKB-SubCell"/>
</dbReference>
<accession>A0AAE0Y1C8</accession>
<keyword evidence="3" id="KW-0805">Transcription regulation</keyword>
<dbReference type="PANTHER" id="PTHR13044">
    <property type="entry name" value="ACTIVATING TRANSCRIPTION FACTOR ATF 4/5"/>
    <property type="match status" value="1"/>
</dbReference>
<evidence type="ECO:0000256" key="4">
    <source>
        <dbReference type="ARBA" id="ARBA00023125"/>
    </source>
</evidence>
<dbReference type="InterPro" id="IPR004827">
    <property type="entry name" value="bZIP"/>
</dbReference>
<dbReference type="InterPro" id="IPR046347">
    <property type="entry name" value="bZIP_sf"/>
</dbReference>
<keyword evidence="11" id="KW-1185">Reference proteome</keyword>
<evidence type="ECO:0000256" key="2">
    <source>
        <dbReference type="ARBA" id="ARBA00007163"/>
    </source>
</evidence>
<dbReference type="SUPFAM" id="SSF57959">
    <property type="entry name" value="Leucine zipper domain"/>
    <property type="match status" value="1"/>
</dbReference>
<evidence type="ECO:0000256" key="1">
    <source>
        <dbReference type="ARBA" id="ARBA00004123"/>
    </source>
</evidence>
<sequence length="358" mass="38639">MEDEKTCGLFDKGFAGNTSDVASLGVKAPVSDPFSASTDDHLGLLADLEPGLVLSSGDPFYHHTLSSIDTSAQKETNLFGQPGAAVSSDVSTAEWGELGDPLADFETDPLGDESLDAFINLDRLLTGDAFLDEISEVKPVIEMTPQTEEPVVSIPSPADGDNPQLDFFDFLDCTPEVIPVFQNPSLPLSVASTSALLDEETQSSAAASKGTSRKRKAPSKASPCPVKTSMFEISKPISENVVSTTTTAIFTSPCSPERDHDYTTKSKVTEVSEAEVIIQEPVVKGANKELVDTKSIRRQKNNIASKRSREQRKQKFSDLDKEAEELVEKNAQLRLKISELEKVAKEMKAVLVAKMAGK</sequence>
<keyword evidence="5" id="KW-0804">Transcription</keyword>
<dbReference type="Proteomes" id="UP001283361">
    <property type="component" value="Unassembled WGS sequence"/>
</dbReference>
<keyword evidence="7" id="KW-0175">Coiled coil</keyword>
<evidence type="ECO:0000256" key="8">
    <source>
        <dbReference type="SAM" id="MobiDB-lite"/>
    </source>
</evidence>
<protein>
    <recommendedName>
        <fullName evidence="9">BZIP domain-containing protein</fullName>
    </recommendedName>
</protein>
<evidence type="ECO:0000313" key="10">
    <source>
        <dbReference type="EMBL" id="KAK3729458.1"/>
    </source>
</evidence>
<evidence type="ECO:0000256" key="6">
    <source>
        <dbReference type="ARBA" id="ARBA00023242"/>
    </source>
</evidence>
<feature type="domain" description="BZIP" evidence="9">
    <location>
        <begin position="297"/>
        <end position="354"/>
    </location>
</feature>
<dbReference type="Gene3D" id="1.20.5.170">
    <property type="match status" value="1"/>
</dbReference>
<evidence type="ECO:0000256" key="7">
    <source>
        <dbReference type="SAM" id="Coils"/>
    </source>
</evidence>